<dbReference type="InterPro" id="IPR022770">
    <property type="entry name" value="IucA/IucC-like_C"/>
</dbReference>
<evidence type="ECO:0000313" key="5">
    <source>
        <dbReference type="EMBL" id="ROO83127.1"/>
    </source>
</evidence>
<dbReference type="InterPro" id="IPR007310">
    <property type="entry name" value="Aerobactin_biosyn_IucA/IucC_N"/>
</dbReference>
<dbReference type="Gene3D" id="1.10.510.40">
    <property type="match status" value="1"/>
</dbReference>
<feature type="domain" description="Aerobactin siderophore biosynthesis IucA/IucC-like C-terminal" evidence="4">
    <location>
        <begin position="340"/>
        <end position="487"/>
    </location>
</feature>
<dbReference type="EMBL" id="RJKE01000001">
    <property type="protein sequence ID" value="ROO83127.1"/>
    <property type="molecule type" value="Genomic_DNA"/>
</dbReference>
<keyword evidence="6" id="KW-1185">Reference proteome</keyword>
<comment type="caution">
    <text evidence="5">The sequence shown here is derived from an EMBL/GenBank/DDBJ whole genome shotgun (WGS) entry which is preliminary data.</text>
</comment>
<dbReference type="RefSeq" id="WP_123662063.1">
    <property type="nucleotide sequence ID" value="NZ_RJKE01000001.1"/>
</dbReference>
<sequence>MPLTATAPTGTSPADADEATATALLHCLVREVSGPAGRAVADGDRLLVRLGRTTLTARLPRPSHGPSLRLSGPFLRDGEEIGWYEVAELVAAELSRWTGADNPEFLGQVVNSHQAMTAILRARTAVPASPLVASEQALVAGHRYHPSPKARQGAPATWLRYAPETGARFRLGLLAADPGLLCGEGDFTPLAAEGTLPVHPWQWRLLDGNPVLRRALSSGMLRDAGPGPEAAPTSSVRTVLTHGERVFAKFSLDVRITNCVRKNAWYELASAPALTRLLKPLLGADLLGEPAYRTVALADRNLYEGLGVILREAAPSEAVVAAALADPWAGFLPEGVDPLEYWTAYVRIVALPALRLFFDHGVVLEPHLQNVLILHDPAGLPSRAVFRDLEGTKLLPGPSLAELEPAVRESVTYDEERGWNRVAYCLFVNHLAEIAAALADRDPACEPDLWRALRKILEELPSHRRLAGLFAGDPLPGKANLLTRWSRSPDRAAQYVQVFNPMID</sequence>
<evidence type="ECO:0000256" key="1">
    <source>
        <dbReference type="ARBA" id="ARBA00004924"/>
    </source>
</evidence>
<dbReference type="Pfam" id="PF04183">
    <property type="entry name" value="IucA_IucC"/>
    <property type="match status" value="2"/>
</dbReference>
<feature type="domain" description="Aerobactin siderophore biosynthesis IucA/IucC N-terminal" evidence="3">
    <location>
        <begin position="195"/>
        <end position="325"/>
    </location>
</feature>
<evidence type="ECO:0000259" key="4">
    <source>
        <dbReference type="Pfam" id="PF06276"/>
    </source>
</evidence>
<accession>A0A3N1CP75</accession>
<dbReference type="GO" id="GO:0019290">
    <property type="term" value="P:siderophore biosynthetic process"/>
    <property type="evidence" value="ECO:0007669"/>
    <property type="project" value="InterPro"/>
</dbReference>
<dbReference type="GO" id="GO:0016881">
    <property type="term" value="F:acid-amino acid ligase activity"/>
    <property type="evidence" value="ECO:0007669"/>
    <property type="project" value="UniProtKB-ARBA"/>
</dbReference>
<name>A0A3N1CP75_9ACTN</name>
<proteinExistence type="inferred from homology"/>
<dbReference type="PANTHER" id="PTHR34384">
    <property type="entry name" value="L-2,3-DIAMINOPROPANOATE--CITRATE LIGASE"/>
    <property type="match status" value="1"/>
</dbReference>
<reference evidence="5 6" key="1">
    <citation type="submission" date="2018-11" db="EMBL/GenBank/DDBJ databases">
        <title>Sequencing the genomes of 1000 actinobacteria strains.</title>
        <authorList>
            <person name="Klenk H.-P."/>
        </authorList>
    </citation>
    <scope>NUCLEOTIDE SEQUENCE [LARGE SCALE GENOMIC DNA]</scope>
    <source>
        <strain evidence="5 6">DSM 44254</strain>
    </source>
</reference>
<gene>
    <name evidence="5" type="ORF">EDD29_0619</name>
</gene>
<comment type="pathway">
    <text evidence="1">Siderophore biosynthesis.</text>
</comment>
<evidence type="ECO:0000313" key="6">
    <source>
        <dbReference type="Proteomes" id="UP000272400"/>
    </source>
</evidence>
<organism evidence="5 6">
    <name type="scientific">Actinocorallia herbida</name>
    <dbReference type="NCBI Taxonomy" id="58109"/>
    <lineage>
        <taxon>Bacteria</taxon>
        <taxon>Bacillati</taxon>
        <taxon>Actinomycetota</taxon>
        <taxon>Actinomycetes</taxon>
        <taxon>Streptosporangiales</taxon>
        <taxon>Thermomonosporaceae</taxon>
        <taxon>Actinocorallia</taxon>
    </lineage>
</organism>
<protein>
    <submittedName>
        <fullName evidence="5">Siderophore synthetase component</fullName>
    </submittedName>
</protein>
<dbReference type="OrthoDB" id="495728at2"/>
<evidence type="ECO:0000256" key="2">
    <source>
        <dbReference type="ARBA" id="ARBA00007832"/>
    </source>
</evidence>
<dbReference type="Proteomes" id="UP000272400">
    <property type="component" value="Unassembled WGS sequence"/>
</dbReference>
<feature type="domain" description="Aerobactin siderophore biosynthesis IucA/IucC N-terminal" evidence="3">
    <location>
        <begin position="132"/>
        <end position="179"/>
    </location>
</feature>
<dbReference type="AlphaFoldDB" id="A0A3N1CP75"/>
<dbReference type="Pfam" id="PF06276">
    <property type="entry name" value="FhuF"/>
    <property type="match status" value="1"/>
</dbReference>
<dbReference type="InterPro" id="IPR037455">
    <property type="entry name" value="LucA/IucC-like"/>
</dbReference>
<dbReference type="PANTHER" id="PTHR34384:SF5">
    <property type="entry name" value="L-2,3-DIAMINOPROPANOATE--CITRATE LIGASE"/>
    <property type="match status" value="1"/>
</dbReference>
<comment type="similarity">
    <text evidence="2">Belongs to the IucA/IucC family.</text>
</comment>
<evidence type="ECO:0000259" key="3">
    <source>
        <dbReference type="Pfam" id="PF04183"/>
    </source>
</evidence>